<accession>A0A6M4P044</accession>
<feature type="transmembrane region" description="Helical" evidence="1">
    <location>
        <begin position="6"/>
        <end position="22"/>
    </location>
</feature>
<reference evidence="2" key="1">
    <citation type="journal article" date="2020" name="Vet. Microbiol.">
        <title>Characterisation of plasmids harbouring extended-spectrum cephalosporin resistance genes in Escherichia coli from French rivers.</title>
        <authorList>
            <person name="Baron S."/>
            <person name="Le Devendec L."/>
            <person name="Lucas P."/>
            <person name="Larvor E."/>
            <person name="Jove T."/>
            <person name="Kempf I."/>
        </authorList>
    </citation>
    <scope>NUCLEOTIDE SEQUENCE</scope>
    <source>
        <strain evidence="2">DH5alpha</strain>
        <plasmid evidence="2">pESBL192</plasmid>
    </source>
</reference>
<dbReference type="AlphaFoldDB" id="A0A6M4P044"/>
<organism evidence="2">
    <name type="scientific">Escherichia coli</name>
    <dbReference type="NCBI Taxonomy" id="562"/>
    <lineage>
        <taxon>Bacteria</taxon>
        <taxon>Pseudomonadati</taxon>
        <taxon>Pseudomonadota</taxon>
        <taxon>Gammaproteobacteria</taxon>
        <taxon>Enterobacterales</taxon>
        <taxon>Enterobacteriaceae</taxon>
        <taxon>Escherichia</taxon>
    </lineage>
</organism>
<feature type="transmembrane region" description="Helical" evidence="1">
    <location>
        <begin position="53"/>
        <end position="72"/>
    </location>
</feature>
<evidence type="ECO:0000313" key="2">
    <source>
        <dbReference type="EMBL" id="QJS03224.1"/>
    </source>
</evidence>
<proteinExistence type="predicted"/>
<keyword evidence="1" id="KW-0472">Membrane</keyword>
<dbReference type="EMBL" id="MT230183">
    <property type="protein sequence ID" value="QJS03224.1"/>
    <property type="molecule type" value="Genomic_DNA"/>
</dbReference>
<evidence type="ECO:0000256" key="1">
    <source>
        <dbReference type="SAM" id="Phobius"/>
    </source>
</evidence>
<sequence length="73" mass="8604">MISIYTSMLLIILSYLFLLGKYDNKEKKNLTFFFLVLLVSPLQFLPLPPTDKSYVITCMYTIIFFCLVFICIF</sequence>
<keyword evidence="1" id="KW-0812">Transmembrane</keyword>
<geneLocation type="plasmid" evidence="2">
    <name>pESBL192</name>
</geneLocation>
<protein>
    <submittedName>
        <fullName evidence="2">Uncharacterized protein</fullName>
    </submittedName>
</protein>
<name>A0A6M4P044_ECOLX</name>
<keyword evidence="1" id="KW-1133">Transmembrane helix</keyword>
<gene>
    <name evidence="2" type="ORF">G6854_00009</name>
</gene>
<keyword evidence="2" id="KW-0614">Plasmid</keyword>
<feature type="transmembrane region" description="Helical" evidence="1">
    <location>
        <begin position="29"/>
        <end position="47"/>
    </location>
</feature>